<dbReference type="Gene3D" id="3.40.50.970">
    <property type="match status" value="2"/>
</dbReference>
<dbReference type="InterPro" id="IPR000399">
    <property type="entry name" value="TPP-bd_CS"/>
</dbReference>
<dbReference type="Gene3D" id="3.40.50.1220">
    <property type="entry name" value="TPP-binding domain"/>
    <property type="match status" value="1"/>
</dbReference>
<dbReference type="GO" id="GO:0030976">
    <property type="term" value="F:thiamine pyrophosphate binding"/>
    <property type="evidence" value="ECO:0007669"/>
    <property type="project" value="InterPro"/>
</dbReference>
<feature type="domain" description="Thiamine pyrophosphate enzyme N-terminal TPP-binding" evidence="6">
    <location>
        <begin position="1"/>
        <end position="116"/>
    </location>
</feature>
<keyword evidence="2 3" id="KW-0786">Thiamine pyrophosphate</keyword>
<dbReference type="FunFam" id="3.40.50.970:FF:000007">
    <property type="entry name" value="Acetolactate synthase"/>
    <property type="match status" value="1"/>
</dbReference>
<reference evidence="7" key="1">
    <citation type="submission" date="2016-10" db="EMBL/GenBank/DDBJ databases">
        <authorList>
            <person name="de Groot N.N."/>
        </authorList>
    </citation>
    <scope>NUCLEOTIDE SEQUENCE</scope>
</reference>
<dbReference type="GO" id="GO:0005948">
    <property type="term" value="C:acetolactate synthase complex"/>
    <property type="evidence" value="ECO:0007669"/>
    <property type="project" value="TreeGrafter"/>
</dbReference>
<gene>
    <name evidence="7" type="ORF">MNB_SUP05-4-301</name>
</gene>
<name>A0A1W1D7M1_9ZZZZ</name>
<proteinExistence type="inferred from homology"/>
<dbReference type="InterPro" id="IPR029035">
    <property type="entry name" value="DHS-like_NAD/FAD-binding_dom"/>
</dbReference>
<evidence type="ECO:0000256" key="1">
    <source>
        <dbReference type="ARBA" id="ARBA00007812"/>
    </source>
</evidence>
<dbReference type="AlphaFoldDB" id="A0A1W1D7M1"/>
<dbReference type="EC" id="2.2.1.6" evidence="7"/>
<comment type="similarity">
    <text evidence="1 3">Belongs to the TPP enzyme family.</text>
</comment>
<dbReference type="CDD" id="cd07035">
    <property type="entry name" value="TPP_PYR_POX_like"/>
    <property type="match status" value="1"/>
</dbReference>
<evidence type="ECO:0000256" key="2">
    <source>
        <dbReference type="ARBA" id="ARBA00023052"/>
    </source>
</evidence>
<dbReference type="PANTHER" id="PTHR18968:SF129">
    <property type="entry name" value="ACETOLACTATE SYNTHASE"/>
    <property type="match status" value="1"/>
</dbReference>
<dbReference type="InterPro" id="IPR012000">
    <property type="entry name" value="Thiamin_PyroP_enz_cen_dom"/>
</dbReference>
<dbReference type="Pfam" id="PF02776">
    <property type="entry name" value="TPP_enzyme_N"/>
    <property type="match status" value="1"/>
</dbReference>
<dbReference type="GO" id="GO:0000287">
    <property type="term" value="F:magnesium ion binding"/>
    <property type="evidence" value="ECO:0007669"/>
    <property type="project" value="InterPro"/>
</dbReference>
<accession>A0A1W1D7M1</accession>
<dbReference type="GO" id="GO:0009099">
    <property type="term" value="P:L-valine biosynthetic process"/>
    <property type="evidence" value="ECO:0007669"/>
    <property type="project" value="TreeGrafter"/>
</dbReference>
<dbReference type="CDD" id="cd02010">
    <property type="entry name" value="TPP_ALS"/>
    <property type="match status" value="1"/>
</dbReference>
<evidence type="ECO:0000256" key="3">
    <source>
        <dbReference type="RuleBase" id="RU362132"/>
    </source>
</evidence>
<dbReference type="NCBIfam" id="NF006187">
    <property type="entry name" value="PRK08322.1"/>
    <property type="match status" value="1"/>
</dbReference>
<dbReference type="PROSITE" id="PS00187">
    <property type="entry name" value="TPP_ENZYMES"/>
    <property type="match status" value="1"/>
</dbReference>
<dbReference type="InterPro" id="IPR029061">
    <property type="entry name" value="THDP-binding"/>
</dbReference>
<evidence type="ECO:0000259" key="4">
    <source>
        <dbReference type="Pfam" id="PF00205"/>
    </source>
</evidence>
<feature type="domain" description="Thiamine pyrophosphate enzyme central" evidence="4">
    <location>
        <begin position="187"/>
        <end position="319"/>
    </location>
</feature>
<evidence type="ECO:0000259" key="5">
    <source>
        <dbReference type="Pfam" id="PF02775"/>
    </source>
</evidence>
<dbReference type="Pfam" id="PF00205">
    <property type="entry name" value="TPP_enzyme_M"/>
    <property type="match status" value="1"/>
</dbReference>
<dbReference type="GO" id="GO:0009097">
    <property type="term" value="P:isoleucine biosynthetic process"/>
    <property type="evidence" value="ECO:0007669"/>
    <property type="project" value="TreeGrafter"/>
</dbReference>
<dbReference type="InterPro" id="IPR011766">
    <property type="entry name" value="TPP_enzyme_TPP-bd"/>
</dbReference>
<sequence>MKASDLFVKALENEGVEYIFGIPGEENLDLLDSLRGSKIKFVLTRHEQAAAFMAATYGRLTGRAGVCLATLGPGATNLVTAIAYAQLGAMPLVVITGQKPIKAGLQGKFQILDIVRMMEPLVKDSEQIVYGRQIPSLVRGAFRIAEEERPGAVHLELPEDIARDEVKDETVFPRQTIHRVFASDRAIEKAVEAIKAAKRPLLLVGAGANRKRIRQPLSDFVNKIGMKFFNTQMGKGVLSGDDSHFIGTAAFSSKDYLHEAIKKADLIINVGHDIVEKPPFIMKGDEQKVIHVNFHSAQIKDIYYPQVEVVGNISNSIDRITTALSGCLACNNEWLEAIRQRTREAIHALDDDTSFPMLPQRVVADVRKVMDKNGIVTLDNGMFKLWFARHYHTYQPNTLLLDNALATMGAGLPSAIACALMYPDRQVVAVCGDGGFMMNSQELETAVRLKLNLIAIIFNDSGYGMIKWKQAAQDLTDFALDFNNPDFVMYAQSYGATGHRIASSNGLIPTMEQAFADGGVHVIDLPIDYSQNTKTLLDDLKQFDH</sequence>
<dbReference type="SUPFAM" id="SSF52518">
    <property type="entry name" value="Thiamin diphosphate-binding fold (THDP-binding)"/>
    <property type="match status" value="2"/>
</dbReference>
<feature type="domain" description="Thiamine pyrophosphate enzyme TPP-binding" evidence="5">
    <location>
        <begin position="379"/>
        <end position="524"/>
    </location>
</feature>
<dbReference type="SUPFAM" id="SSF52467">
    <property type="entry name" value="DHS-like NAD/FAD-binding domain"/>
    <property type="match status" value="1"/>
</dbReference>
<dbReference type="InterPro" id="IPR012001">
    <property type="entry name" value="Thiamin_PyroP_enz_TPP-bd_dom"/>
</dbReference>
<protein>
    <submittedName>
        <fullName evidence="7">Acetolactate synthase large subunit</fullName>
        <ecNumber evidence="7">2.2.1.6</ecNumber>
    </submittedName>
</protein>
<dbReference type="PANTHER" id="PTHR18968">
    <property type="entry name" value="THIAMINE PYROPHOSPHATE ENZYMES"/>
    <property type="match status" value="1"/>
</dbReference>
<dbReference type="EMBL" id="FPHR01000006">
    <property type="protein sequence ID" value="SFV76615.1"/>
    <property type="molecule type" value="Genomic_DNA"/>
</dbReference>
<evidence type="ECO:0000259" key="6">
    <source>
        <dbReference type="Pfam" id="PF02776"/>
    </source>
</evidence>
<dbReference type="Pfam" id="PF02775">
    <property type="entry name" value="TPP_enzyme_C"/>
    <property type="match status" value="1"/>
</dbReference>
<dbReference type="GO" id="GO:0003984">
    <property type="term" value="F:acetolactate synthase activity"/>
    <property type="evidence" value="ECO:0007669"/>
    <property type="project" value="UniProtKB-EC"/>
</dbReference>
<dbReference type="GO" id="GO:0050660">
    <property type="term" value="F:flavin adenine dinucleotide binding"/>
    <property type="evidence" value="ECO:0007669"/>
    <property type="project" value="TreeGrafter"/>
</dbReference>
<dbReference type="InterPro" id="IPR045229">
    <property type="entry name" value="TPP_enz"/>
</dbReference>
<keyword evidence="7" id="KW-0808">Transferase</keyword>
<evidence type="ECO:0000313" key="7">
    <source>
        <dbReference type="EMBL" id="SFV76615.1"/>
    </source>
</evidence>
<organism evidence="7">
    <name type="scientific">hydrothermal vent metagenome</name>
    <dbReference type="NCBI Taxonomy" id="652676"/>
    <lineage>
        <taxon>unclassified sequences</taxon>
        <taxon>metagenomes</taxon>
        <taxon>ecological metagenomes</taxon>
    </lineage>
</organism>